<dbReference type="PROSITE" id="PS51064">
    <property type="entry name" value="IRS_PTB"/>
    <property type="match status" value="1"/>
</dbReference>
<dbReference type="Pfam" id="PF02174">
    <property type="entry name" value="IRS"/>
    <property type="match status" value="1"/>
</dbReference>
<dbReference type="GO" id="GO:0007528">
    <property type="term" value="P:neuromuscular junction development"/>
    <property type="evidence" value="ECO:0007669"/>
    <property type="project" value="TreeGrafter"/>
</dbReference>
<feature type="region of interest" description="Disordered" evidence="1">
    <location>
        <begin position="322"/>
        <end position="341"/>
    </location>
</feature>
<comment type="caution">
    <text evidence="3">The sequence shown here is derived from an EMBL/GenBank/DDBJ whole genome shotgun (WGS) entry which is preliminary data.</text>
</comment>
<dbReference type="PANTHER" id="PTHR21636">
    <property type="entry name" value="PROTEIN DOK-7"/>
    <property type="match status" value="1"/>
</dbReference>
<dbReference type="InterPro" id="IPR037746">
    <property type="entry name" value="Dok-7"/>
</dbReference>
<feature type="non-terminal residue" evidence="3">
    <location>
        <position position="369"/>
    </location>
</feature>
<dbReference type="Gene3D" id="2.30.29.30">
    <property type="entry name" value="Pleckstrin-homology domain (PH domain)/Phosphotyrosine-binding domain (PTB)"/>
    <property type="match status" value="2"/>
</dbReference>
<name>A0A4Y2EEQ7_ARAVE</name>
<evidence type="ECO:0000313" key="3">
    <source>
        <dbReference type="EMBL" id="GBM27623.1"/>
    </source>
</evidence>
<dbReference type="GO" id="GO:0019901">
    <property type="term" value="F:protein kinase binding"/>
    <property type="evidence" value="ECO:0007669"/>
    <property type="project" value="InterPro"/>
</dbReference>
<organism evidence="3 4">
    <name type="scientific">Araneus ventricosus</name>
    <name type="common">Orbweaver spider</name>
    <name type="synonym">Epeira ventricosa</name>
    <dbReference type="NCBI Taxonomy" id="182803"/>
    <lineage>
        <taxon>Eukaryota</taxon>
        <taxon>Metazoa</taxon>
        <taxon>Ecdysozoa</taxon>
        <taxon>Arthropoda</taxon>
        <taxon>Chelicerata</taxon>
        <taxon>Arachnida</taxon>
        <taxon>Araneae</taxon>
        <taxon>Araneomorphae</taxon>
        <taxon>Entelegynae</taxon>
        <taxon>Araneoidea</taxon>
        <taxon>Araneidae</taxon>
        <taxon>Araneus</taxon>
    </lineage>
</organism>
<accession>A0A4Y2EEQ7</accession>
<feature type="compositionally biased region" description="Low complexity" evidence="1">
    <location>
        <begin position="226"/>
        <end position="243"/>
    </location>
</feature>
<dbReference type="PANTHER" id="PTHR21636:SF2">
    <property type="entry name" value="PROTEIN DOK-7"/>
    <property type="match status" value="1"/>
</dbReference>
<evidence type="ECO:0000256" key="1">
    <source>
        <dbReference type="SAM" id="MobiDB-lite"/>
    </source>
</evidence>
<keyword evidence="4" id="KW-1185">Reference proteome</keyword>
<evidence type="ECO:0000259" key="2">
    <source>
        <dbReference type="PROSITE" id="PS51064"/>
    </source>
</evidence>
<sequence>MSGRRRNCLHLQLYRDSKDRCKNGPTKASLSLEGFLGMETGFTLDKESNTMALICSEVVVVLAFDSRELLIQWQVKVRANLVEEHQFLVQIAYVPVKSKLACGPARLHLLDYMFCLTAGVPPKLLGIWPLRELRRFGVVDGKFCFEGGSRCGKGEGLHVLLTNQAKDLVQAFDMASRGRLPGKRKVSVRKNASGVDGNTHSSLTGGGSRPCSGATTGDNEKIETCSSESSTKPLLSSGSDGSDVGKGVRPCHFHYRWPSCIVPCGSATRGLLVTAKAVVSTTAEGTREPTKRTQLRRLETNPPDSPLTGPWTWASCPPLRTAPPLTSKRELAQETEPKPRLTTALRCARKAARAAEPAPAATRARAAAA</sequence>
<reference evidence="3 4" key="1">
    <citation type="journal article" date="2019" name="Sci. Rep.">
        <title>Orb-weaving spider Araneus ventricosus genome elucidates the spidroin gene catalogue.</title>
        <authorList>
            <person name="Kono N."/>
            <person name="Nakamura H."/>
            <person name="Ohtoshi R."/>
            <person name="Moran D.A.P."/>
            <person name="Shinohara A."/>
            <person name="Yoshida Y."/>
            <person name="Fujiwara M."/>
            <person name="Mori M."/>
            <person name="Tomita M."/>
            <person name="Arakawa K."/>
        </authorList>
    </citation>
    <scope>NUCLEOTIDE SEQUENCE [LARGE SCALE GENOMIC DNA]</scope>
</reference>
<gene>
    <name evidence="3" type="primary">Dok7_0</name>
    <name evidence="3" type="ORF">AVEN_35279_1</name>
</gene>
<feature type="compositionally biased region" description="Basic and acidic residues" evidence="1">
    <location>
        <begin position="327"/>
        <end position="339"/>
    </location>
</feature>
<dbReference type="EMBL" id="BGPR01000590">
    <property type="protein sequence ID" value="GBM27623.1"/>
    <property type="molecule type" value="Genomic_DNA"/>
</dbReference>
<dbReference type="OrthoDB" id="6537982at2759"/>
<feature type="region of interest" description="Disordered" evidence="1">
    <location>
        <begin position="350"/>
        <end position="369"/>
    </location>
</feature>
<proteinExistence type="predicted"/>
<evidence type="ECO:0000313" key="4">
    <source>
        <dbReference type="Proteomes" id="UP000499080"/>
    </source>
</evidence>
<dbReference type="InterPro" id="IPR011993">
    <property type="entry name" value="PH-like_dom_sf"/>
</dbReference>
<feature type="compositionally biased region" description="Low complexity" evidence="1">
    <location>
        <begin position="354"/>
        <end position="369"/>
    </location>
</feature>
<feature type="domain" description="IRS-type PTB" evidence="2">
    <location>
        <begin position="81"/>
        <end position="186"/>
    </location>
</feature>
<dbReference type="InterPro" id="IPR002404">
    <property type="entry name" value="IRS_PTB"/>
</dbReference>
<dbReference type="AlphaFoldDB" id="A0A4Y2EEQ7"/>
<dbReference type="Proteomes" id="UP000499080">
    <property type="component" value="Unassembled WGS sequence"/>
</dbReference>
<dbReference type="SMART" id="SM01244">
    <property type="entry name" value="IRS"/>
    <property type="match status" value="1"/>
</dbReference>
<dbReference type="SUPFAM" id="SSF50729">
    <property type="entry name" value="PH domain-like"/>
    <property type="match status" value="1"/>
</dbReference>
<protein>
    <submittedName>
        <fullName evidence="3">Protein Dok-7</fullName>
    </submittedName>
</protein>
<feature type="region of interest" description="Disordered" evidence="1">
    <location>
        <begin position="180"/>
        <end position="243"/>
    </location>
</feature>